<name>A0ABW3QGP5_9BACT</name>
<evidence type="ECO:0000313" key="2">
    <source>
        <dbReference type="EMBL" id="MFD1145316.1"/>
    </source>
</evidence>
<keyword evidence="3" id="KW-1185">Reference proteome</keyword>
<evidence type="ECO:0000313" key="3">
    <source>
        <dbReference type="Proteomes" id="UP001597116"/>
    </source>
</evidence>
<reference evidence="3" key="1">
    <citation type="journal article" date="2019" name="Int. J. Syst. Evol. Microbiol.">
        <title>The Global Catalogue of Microorganisms (GCM) 10K type strain sequencing project: providing services to taxonomists for standard genome sequencing and annotation.</title>
        <authorList>
            <consortium name="The Broad Institute Genomics Platform"/>
            <consortium name="The Broad Institute Genome Sequencing Center for Infectious Disease"/>
            <person name="Wu L."/>
            <person name="Ma J."/>
        </authorList>
    </citation>
    <scope>NUCLEOTIDE SEQUENCE [LARGE SCALE GENOMIC DNA]</scope>
    <source>
        <strain evidence="3">CCUG 55608</strain>
    </source>
</reference>
<dbReference type="RefSeq" id="WP_379885626.1">
    <property type="nucleotide sequence ID" value="NZ_JBHTLP010000041.1"/>
</dbReference>
<protein>
    <recommendedName>
        <fullName evidence="4">DNA-binding protein</fullName>
    </recommendedName>
</protein>
<evidence type="ECO:0000256" key="1">
    <source>
        <dbReference type="SAM" id="MobiDB-lite"/>
    </source>
</evidence>
<organism evidence="2 3">
    <name type="scientific">Larkinella insperata</name>
    <dbReference type="NCBI Taxonomy" id="332158"/>
    <lineage>
        <taxon>Bacteria</taxon>
        <taxon>Pseudomonadati</taxon>
        <taxon>Bacteroidota</taxon>
        <taxon>Cytophagia</taxon>
        <taxon>Cytophagales</taxon>
        <taxon>Spirosomataceae</taxon>
        <taxon>Larkinella</taxon>
    </lineage>
</organism>
<accession>A0ABW3QGP5</accession>
<proteinExistence type="predicted"/>
<gene>
    <name evidence="2" type="ORF">ACFQ4C_29575</name>
</gene>
<feature type="region of interest" description="Disordered" evidence="1">
    <location>
        <begin position="128"/>
        <end position="155"/>
    </location>
</feature>
<comment type="caution">
    <text evidence="2">The sequence shown here is derived from an EMBL/GenBank/DDBJ whole genome shotgun (WGS) entry which is preliminary data.</text>
</comment>
<dbReference type="EMBL" id="JBHTLP010000041">
    <property type="protein sequence ID" value="MFD1145316.1"/>
    <property type="molecule type" value="Genomic_DNA"/>
</dbReference>
<evidence type="ECO:0008006" key="4">
    <source>
        <dbReference type="Google" id="ProtNLM"/>
    </source>
</evidence>
<sequence>MSYLTLKEAAEATGFNETTIRRLCKRQESKPFIQFKKAKNGIMYTVQANYLFSVYPPLQSDRTLIYTRVDNGYTNTSEDPIQDYTSLLAAKDEIIQLLKSETAYLRSENTGLREENRELKLLLAPGFSSNSSPAEAVTEQKSEQNKKSFWQRLFG</sequence>
<dbReference type="Proteomes" id="UP001597116">
    <property type="component" value="Unassembled WGS sequence"/>
</dbReference>